<feature type="transmembrane region" description="Helical" evidence="8">
    <location>
        <begin position="9"/>
        <end position="30"/>
    </location>
</feature>
<evidence type="ECO:0000313" key="11">
    <source>
        <dbReference type="Proteomes" id="UP000238326"/>
    </source>
</evidence>
<organism evidence="10 11">
    <name type="scientific">Malikia spinosa</name>
    <dbReference type="NCBI Taxonomy" id="86180"/>
    <lineage>
        <taxon>Bacteria</taxon>
        <taxon>Pseudomonadati</taxon>
        <taxon>Pseudomonadota</taxon>
        <taxon>Betaproteobacteria</taxon>
        <taxon>Burkholderiales</taxon>
        <taxon>Comamonadaceae</taxon>
        <taxon>Malikia</taxon>
    </lineage>
</organism>
<evidence type="ECO:0000256" key="5">
    <source>
        <dbReference type="ARBA" id="ARBA00022692"/>
    </source>
</evidence>
<keyword evidence="3" id="KW-1003">Cell membrane</keyword>
<feature type="domain" description="ABC transmembrane type-1" evidence="9">
    <location>
        <begin position="61"/>
        <end position="251"/>
    </location>
</feature>
<dbReference type="GO" id="GO:0055085">
    <property type="term" value="P:transmembrane transport"/>
    <property type="evidence" value="ECO:0007669"/>
    <property type="project" value="InterPro"/>
</dbReference>
<reference evidence="10 11" key="1">
    <citation type="submission" date="2018-03" db="EMBL/GenBank/DDBJ databases">
        <title>Comparative genomics illustrates the genes involved in a hyperalkaliphilic mechanisms of Serpentinomonas isolated from highly-alkaline calcium-rich serpentinized springs.</title>
        <authorList>
            <person name="Suzuki S."/>
            <person name="Ishii S."/>
            <person name="Walworth N."/>
            <person name="Bird L."/>
            <person name="Kuenen J.G."/>
            <person name="Nealson K.H."/>
        </authorList>
    </citation>
    <scope>NUCLEOTIDE SEQUENCE [LARGE SCALE GENOMIC DNA]</scope>
    <source>
        <strain evidence="10 11">83</strain>
    </source>
</reference>
<protein>
    <submittedName>
        <fullName evidence="10">ABC transporter permease</fullName>
    </submittedName>
</protein>
<feature type="transmembrane region" description="Helical" evidence="8">
    <location>
        <begin position="189"/>
        <end position="211"/>
    </location>
</feature>
<dbReference type="Pfam" id="PF00528">
    <property type="entry name" value="BPD_transp_1"/>
    <property type="match status" value="1"/>
</dbReference>
<name>A0A2S9KDA0_9BURK</name>
<dbReference type="PANTHER" id="PTHR43357">
    <property type="entry name" value="INNER MEMBRANE ABC TRANSPORTER PERMEASE PROTEIN YDCV"/>
    <property type="match status" value="1"/>
</dbReference>
<dbReference type="PROSITE" id="PS50928">
    <property type="entry name" value="ABC_TM1"/>
    <property type="match status" value="1"/>
</dbReference>
<dbReference type="Proteomes" id="UP000238326">
    <property type="component" value="Unassembled WGS sequence"/>
</dbReference>
<dbReference type="CDD" id="cd06261">
    <property type="entry name" value="TM_PBP2"/>
    <property type="match status" value="1"/>
</dbReference>
<evidence type="ECO:0000256" key="3">
    <source>
        <dbReference type="ARBA" id="ARBA00022475"/>
    </source>
</evidence>
<comment type="caution">
    <text evidence="10">The sequence shown here is derived from an EMBL/GenBank/DDBJ whole genome shotgun (WGS) entry which is preliminary data.</text>
</comment>
<evidence type="ECO:0000256" key="8">
    <source>
        <dbReference type="RuleBase" id="RU363032"/>
    </source>
</evidence>
<evidence type="ECO:0000259" key="9">
    <source>
        <dbReference type="PROSITE" id="PS50928"/>
    </source>
</evidence>
<comment type="similarity">
    <text evidence="8">Belongs to the binding-protein-dependent transport system permease family.</text>
</comment>
<proteinExistence type="inferred from homology"/>
<evidence type="ECO:0000256" key="1">
    <source>
        <dbReference type="ARBA" id="ARBA00004429"/>
    </source>
</evidence>
<keyword evidence="2 8" id="KW-0813">Transport</keyword>
<feature type="transmembrane region" description="Helical" evidence="8">
    <location>
        <begin position="127"/>
        <end position="147"/>
    </location>
</feature>
<keyword evidence="7 8" id="KW-0472">Membrane</keyword>
<feature type="transmembrane region" description="Helical" evidence="8">
    <location>
        <begin position="99"/>
        <end position="121"/>
    </location>
</feature>
<keyword evidence="6 8" id="KW-1133">Transmembrane helix</keyword>
<dbReference type="Gene3D" id="1.10.3720.10">
    <property type="entry name" value="MetI-like"/>
    <property type="match status" value="1"/>
</dbReference>
<dbReference type="AlphaFoldDB" id="A0A2S9KDA0"/>
<feature type="transmembrane region" description="Helical" evidence="8">
    <location>
        <begin position="57"/>
        <end position="90"/>
    </location>
</feature>
<evidence type="ECO:0000256" key="4">
    <source>
        <dbReference type="ARBA" id="ARBA00022519"/>
    </source>
</evidence>
<dbReference type="InterPro" id="IPR035906">
    <property type="entry name" value="MetI-like_sf"/>
</dbReference>
<dbReference type="GO" id="GO:0005886">
    <property type="term" value="C:plasma membrane"/>
    <property type="evidence" value="ECO:0007669"/>
    <property type="project" value="UniProtKB-SubCell"/>
</dbReference>
<comment type="subcellular location">
    <subcellularLocation>
        <location evidence="1">Cell inner membrane</location>
        <topology evidence="1">Multi-pass membrane protein</topology>
    </subcellularLocation>
    <subcellularLocation>
        <location evidence="8">Cell membrane</location>
        <topology evidence="8">Multi-pass membrane protein</topology>
    </subcellularLocation>
</comment>
<dbReference type="EMBL" id="PVLR01000032">
    <property type="protein sequence ID" value="PRD68355.1"/>
    <property type="molecule type" value="Genomic_DNA"/>
</dbReference>
<feature type="transmembrane region" description="Helical" evidence="8">
    <location>
        <begin position="231"/>
        <end position="251"/>
    </location>
</feature>
<dbReference type="RefSeq" id="WP_105730096.1">
    <property type="nucleotide sequence ID" value="NZ_PVLR01000032.1"/>
</dbReference>
<evidence type="ECO:0000256" key="2">
    <source>
        <dbReference type="ARBA" id="ARBA00022448"/>
    </source>
</evidence>
<dbReference type="InterPro" id="IPR000515">
    <property type="entry name" value="MetI-like"/>
</dbReference>
<evidence type="ECO:0000313" key="10">
    <source>
        <dbReference type="EMBL" id="PRD68355.1"/>
    </source>
</evidence>
<keyword evidence="5 8" id="KW-0812">Transmembrane</keyword>
<dbReference type="SUPFAM" id="SSF161098">
    <property type="entry name" value="MetI-like"/>
    <property type="match status" value="1"/>
</dbReference>
<accession>A0A2S9KDA0</accession>
<gene>
    <name evidence="10" type="ORF">C6P61_11605</name>
</gene>
<dbReference type="PANTHER" id="PTHR43357:SF4">
    <property type="entry name" value="INNER MEMBRANE ABC TRANSPORTER PERMEASE PROTEIN YDCV"/>
    <property type="match status" value="1"/>
</dbReference>
<keyword evidence="11" id="KW-1185">Reference proteome</keyword>
<sequence>MRAEHYHKAVVWLFTAVLGIPVLATLLYSLSQRWGATILPEGLTLDWYLRLWQDTRFLAAFGHSLLIAAATLALSTLLIVPTAFVVFYYFPRLERWMNILILMQFAVPPVVSSVGLLQLYAEGPLPIIGTPWVLVGCYFTIALPFMYRSVSNGLKSIHVHDLMDAAHLLGASTPHAFLTIILPNIRKSLLASLFLSFSLLLGDFVFANMLVGARYETLNVYLFSVRATSGHFTSAIVMSYFLFALGVTWIATRLSRQTDL</sequence>
<evidence type="ECO:0000256" key="7">
    <source>
        <dbReference type="ARBA" id="ARBA00023136"/>
    </source>
</evidence>
<dbReference type="OrthoDB" id="9782004at2"/>
<keyword evidence="4" id="KW-0997">Cell inner membrane</keyword>
<evidence type="ECO:0000256" key="6">
    <source>
        <dbReference type="ARBA" id="ARBA00022989"/>
    </source>
</evidence>